<dbReference type="Proteomes" id="UP000094769">
    <property type="component" value="Unassembled WGS sequence"/>
</dbReference>
<reference evidence="2 3" key="1">
    <citation type="submission" date="2016-06" db="EMBL/GenBank/DDBJ databases">
        <title>Genome sequence of endosymbiont of Candidatus Endolucinida thiodiazotropha.</title>
        <authorList>
            <person name="Poehlein A."/>
            <person name="Koenig S."/>
            <person name="Heiden S.E."/>
            <person name="Thuermer A."/>
            <person name="Voget S."/>
            <person name="Daniel R."/>
            <person name="Markert S."/>
            <person name="Gros O."/>
            <person name="Schweder T."/>
        </authorList>
    </citation>
    <scope>NUCLEOTIDE SEQUENCE [LARGE SCALE GENOMIC DNA]</scope>
    <source>
        <strain evidence="2 3">COS</strain>
    </source>
</reference>
<keyword evidence="3" id="KW-1185">Reference proteome</keyword>
<feature type="signal peptide" evidence="1">
    <location>
        <begin position="1"/>
        <end position="22"/>
    </location>
</feature>
<dbReference type="AlphaFoldDB" id="A0A7Z0VPM3"/>
<protein>
    <recommendedName>
        <fullName evidence="4">Outer membrane protein beta-barrel domain-containing protein</fullName>
    </recommendedName>
</protein>
<dbReference type="RefSeq" id="WP_083220438.1">
    <property type="nucleotide sequence ID" value="NZ_MARB01000001.1"/>
</dbReference>
<evidence type="ECO:0008006" key="4">
    <source>
        <dbReference type="Google" id="ProtNLM"/>
    </source>
</evidence>
<evidence type="ECO:0000313" key="2">
    <source>
        <dbReference type="EMBL" id="ODJ89459.1"/>
    </source>
</evidence>
<evidence type="ECO:0000313" key="3">
    <source>
        <dbReference type="Proteomes" id="UP000094769"/>
    </source>
</evidence>
<gene>
    <name evidence="2" type="ORF">CODIS_00170</name>
</gene>
<evidence type="ECO:0000256" key="1">
    <source>
        <dbReference type="SAM" id="SignalP"/>
    </source>
</evidence>
<dbReference type="OrthoDB" id="5591863at2"/>
<feature type="chain" id="PRO_5030799609" description="Outer membrane protein beta-barrel domain-containing protein" evidence="1">
    <location>
        <begin position="23"/>
        <end position="206"/>
    </location>
</feature>
<proteinExistence type="predicted"/>
<accession>A0A7Z0VPM3</accession>
<name>A0A7Z0VPM3_9GAMM</name>
<sequence>MYRVSFLTVWLLLVASPSSLLAAGGLEFTPFTGHRFGGSFELDNHNNRLDIDNTTDWGFTISRAASDSTRYEFLYSHQDSSLADTTDPDNAFGLDIHYVHLGGTVDVYSLDYYQEKITPYITGGLGMTFMNPSQRGYDDETRFSLSVGGGLKWYPTERLGIRFEMRGYSTLIDSNESLFCDPGCNLQIEGDAFPQFETNLGLIFSF</sequence>
<dbReference type="Gene3D" id="2.40.160.20">
    <property type="match status" value="1"/>
</dbReference>
<dbReference type="InterPro" id="IPR011250">
    <property type="entry name" value="OMP/PagP_B-barrel"/>
</dbReference>
<keyword evidence="1" id="KW-0732">Signal</keyword>
<comment type="caution">
    <text evidence="2">The sequence shown here is derived from an EMBL/GenBank/DDBJ whole genome shotgun (WGS) entry which is preliminary data.</text>
</comment>
<organism evidence="2 3">
    <name type="scientific">Candidatus Thiodiazotropha endolucinida</name>
    <dbReference type="NCBI Taxonomy" id="1655433"/>
    <lineage>
        <taxon>Bacteria</taxon>
        <taxon>Pseudomonadati</taxon>
        <taxon>Pseudomonadota</taxon>
        <taxon>Gammaproteobacteria</taxon>
        <taxon>Chromatiales</taxon>
        <taxon>Sedimenticolaceae</taxon>
        <taxon>Candidatus Thiodiazotropha</taxon>
    </lineage>
</organism>
<dbReference type="EMBL" id="MARB01000001">
    <property type="protein sequence ID" value="ODJ89459.1"/>
    <property type="molecule type" value="Genomic_DNA"/>
</dbReference>
<dbReference type="SUPFAM" id="SSF56925">
    <property type="entry name" value="OMPA-like"/>
    <property type="match status" value="1"/>
</dbReference>